<dbReference type="GO" id="GO:0005634">
    <property type="term" value="C:nucleus"/>
    <property type="evidence" value="ECO:0007669"/>
    <property type="project" value="UniProtKB-SubCell"/>
</dbReference>
<sequence length="471" mass="53451">MDEILLQIKDKLTRSDLESLKFLSSDIIPLQKQENITRSLAFFQALQKRELLDNNSILEELLFLIGRKDILTKQLNVNIEELKRKLQHSDSLKISPYRKLLFKIAENMTSDYLDSAKFLLRRDLPQSKLEGIKTPLKLFIEMEKHGLIEKTNLKALKDILQSLNAECLIKHIKEYEKKTKDLAGSAVTAQLESHLGHLSLLSGNAGQAAAPLNIPEESEMNTLPQSMPPYKMEHVPHGYVVIIDNIHFSNPVDVRIGTEKDVAALRKVFGRLQFKEEYHSNLDASQLHEVMKDYSKRDYTDQDAFICCILSHGKKGVVLGTDWKPVAIKKLLSYFTANECKTLKDKPKLFFIQACQNGKSDSLPEVDVEFDLEADAICSNTTHEWSDIFIGMATVEDSLAQRSGSIGSPYIQNLCKELEAHCPQKKELLEIMTSVNSKVSNIIQMPEFRSTLRAPFIFQVPEESQKAPIGH</sequence>
<dbReference type="InterPro" id="IPR001875">
    <property type="entry name" value="DED_dom"/>
</dbReference>
<dbReference type="GeneID" id="100017025"/>
<keyword evidence="5" id="KW-0597">Phosphoprotein</keyword>
<dbReference type="CTD" id="693266"/>
<evidence type="ECO:0000256" key="8">
    <source>
        <dbReference type="ARBA" id="ARBA00022737"/>
    </source>
</evidence>
<evidence type="ECO:0000256" key="13">
    <source>
        <dbReference type="ARBA" id="ARBA00051626"/>
    </source>
</evidence>
<evidence type="ECO:0000256" key="5">
    <source>
        <dbReference type="ARBA" id="ARBA00022553"/>
    </source>
</evidence>
<keyword evidence="8" id="KW-0677">Repeat</keyword>
<feature type="domain" description="Caspase family p20" evidence="19">
    <location>
        <begin position="236"/>
        <end position="359"/>
    </location>
</feature>
<evidence type="ECO:0000256" key="1">
    <source>
        <dbReference type="ARBA" id="ARBA00004123"/>
    </source>
</evidence>
<dbReference type="CDD" id="cd08333">
    <property type="entry name" value="DED_Caspase_8_r1"/>
    <property type="match status" value="1"/>
</dbReference>
<evidence type="ECO:0000256" key="9">
    <source>
        <dbReference type="ARBA" id="ARBA00022801"/>
    </source>
</evidence>
<evidence type="ECO:0000259" key="17">
    <source>
        <dbReference type="PROSITE" id="PS50168"/>
    </source>
</evidence>
<evidence type="ECO:0000256" key="6">
    <source>
        <dbReference type="ARBA" id="ARBA00022670"/>
    </source>
</evidence>
<dbReference type="InterPro" id="IPR002138">
    <property type="entry name" value="Pept_C14_p10"/>
</dbReference>
<feature type="domain" description="DED" evidence="17">
    <location>
        <begin position="96"/>
        <end position="174"/>
    </location>
</feature>
<dbReference type="InterPro" id="IPR011600">
    <property type="entry name" value="Pept_C14_caspase"/>
</dbReference>
<dbReference type="GO" id="GO:0051604">
    <property type="term" value="P:protein maturation"/>
    <property type="evidence" value="ECO:0007669"/>
    <property type="project" value="UniProtKB-ARBA"/>
</dbReference>
<evidence type="ECO:0000256" key="2">
    <source>
        <dbReference type="ARBA" id="ARBA00004496"/>
    </source>
</evidence>
<dbReference type="EMBL" id="EU165365">
    <property type="protein sequence ID" value="ABX89986.1"/>
    <property type="molecule type" value="mRNA"/>
</dbReference>
<keyword evidence="4" id="KW-0963">Cytoplasm</keyword>
<comment type="catalytic activity">
    <reaction evidence="13">
        <text>Strict requirement for Asp at position P1 and has a preferred cleavage sequence of (Leu/Asp/Val)-Glu-Thr-Asp-|-(Gly/Ser/Ala).</text>
        <dbReference type="EC" id="3.4.22.61"/>
    </reaction>
</comment>
<dbReference type="InterPro" id="IPR033170">
    <property type="entry name" value="Caspase-8_DED1"/>
</dbReference>
<evidence type="ECO:0000259" key="18">
    <source>
        <dbReference type="PROSITE" id="PS50207"/>
    </source>
</evidence>
<dbReference type="FunFam" id="3.40.50.1460:FF:000008">
    <property type="entry name" value="caspase-8 isoform X1"/>
    <property type="match status" value="1"/>
</dbReference>
<evidence type="ECO:0000256" key="3">
    <source>
        <dbReference type="ARBA" id="ARBA00010134"/>
    </source>
</evidence>
<evidence type="ECO:0000256" key="7">
    <source>
        <dbReference type="ARBA" id="ARBA00022703"/>
    </source>
</evidence>
<dbReference type="GO" id="GO:0006508">
    <property type="term" value="P:proteolysis"/>
    <property type="evidence" value="ECO:0007669"/>
    <property type="project" value="UniProtKB-KW"/>
</dbReference>
<dbReference type="Gene3D" id="1.10.533.10">
    <property type="entry name" value="Death Domain, Fas"/>
    <property type="match status" value="2"/>
</dbReference>
<dbReference type="InterPro" id="IPR029030">
    <property type="entry name" value="Caspase-like_dom_sf"/>
</dbReference>
<dbReference type="EC" id="3.4.22.61" evidence="14"/>
<keyword evidence="9" id="KW-0378">Hydrolase</keyword>
<feature type="domain" description="Caspase family p10" evidence="18">
    <location>
        <begin position="386"/>
        <end position="421"/>
    </location>
</feature>
<dbReference type="SUPFAM" id="SSF52129">
    <property type="entry name" value="Caspase-like"/>
    <property type="match status" value="1"/>
</dbReference>
<dbReference type="InterPro" id="IPR015917">
    <property type="entry name" value="Pept_C14A"/>
</dbReference>
<dbReference type="RefSeq" id="NP_001107832.1">
    <property type="nucleotide sequence ID" value="NM_001114360.1"/>
</dbReference>
<dbReference type="InterPro" id="IPR011029">
    <property type="entry name" value="DEATH-like_dom_sf"/>
</dbReference>
<comment type="similarity">
    <text evidence="3 16">Belongs to the peptidase C14A family.</text>
</comment>
<dbReference type="KEGG" id="mdo:100017025"/>
<evidence type="ECO:0000256" key="16">
    <source>
        <dbReference type="RuleBase" id="RU003971"/>
    </source>
</evidence>
<name>A9YDV7_MONDO</name>
<keyword evidence="6" id="KW-0645">Protease</keyword>
<comment type="subcellular location">
    <subcellularLocation>
        <location evidence="2">Cytoplasm</location>
    </subcellularLocation>
    <subcellularLocation>
        <location evidence="1">Nucleus</location>
    </subcellularLocation>
</comment>
<keyword evidence="11" id="KW-0865">Zymogen</keyword>
<dbReference type="CDD" id="cd00032">
    <property type="entry name" value="CASc"/>
    <property type="match status" value="1"/>
</dbReference>
<evidence type="ECO:0000256" key="15">
    <source>
        <dbReference type="ARBA" id="ARBA00068172"/>
    </source>
</evidence>
<dbReference type="GO" id="GO:0043065">
    <property type="term" value="P:positive regulation of apoptotic process"/>
    <property type="evidence" value="ECO:0007669"/>
    <property type="project" value="UniProtKB-ARBA"/>
</dbReference>
<dbReference type="SMART" id="SM00115">
    <property type="entry name" value="CASc"/>
    <property type="match status" value="1"/>
</dbReference>
<accession>A9YDV7</accession>
<dbReference type="OrthoDB" id="6114029at2759"/>
<keyword evidence="12" id="KW-0539">Nucleus</keyword>
<dbReference type="Pfam" id="PF00656">
    <property type="entry name" value="Peptidase_C14"/>
    <property type="match status" value="1"/>
</dbReference>
<evidence type="ECO:0000256" key="11">
    <source>
        <dbReference type="ARBA" id="ARBA00023145"/>
    </source>
</evidence>
<dbReference type="PRINTS" id="PR00376">
    <property type="entry name" value="IL1BCENZYME"/>
</dbReference>
<dbReference type="Gene3D" id="3.40.50.1460">
    <property type="match status" value="1"/>
</dbReference>
<dbReference type="GO" id="GO:0005886">
    <property type="term" value="C:plasma membrane"/>
    <property type="evidence" value="ECO:0007669"/>
    <property type="project" value="UniProtKB-ARBA"/>
</dbReference>
<evidence type="ECO:0000256" key="10">
    <source>
        <dbReference type="ARBA" id="ARBA00022807"/>
    </source>
</evidence>
<evidence type="ECO:0000259" key="19">
    <source>
        <dbReference type="PROSITE" id="PS50208"/>
    </source>
</evidence>
<dbReference type="GO" id="GO:0005737">
    <property type="term" value="C:cytoplasm"/>
    <property type="evidence" value="ECO:0007669"/>
    <property type="project" value="UniProtKB-SubCell"/>
</dbReference>
<proteinExistence type="evidence at transcript level"/>
<dbReference type="PROSITE" id="PS50207">
    <property type="entry name" value="CASPASE_P10"/>
    <property type="match status" value="1"/>
</dbReference>
<keyword evidence="7" id="KW-0053">Apoptosis</keyword>
<dbReference type="GO" id="GO:0006915">
    <property type="term" value="P:apoptotic process"/>
    <property type="evidence" value="ECO:0007669"/>
    <property type="project" value="UniProtKB-KW"/>
</dbReference>
<dbReference type="Pfam" id="PF01335">
    <property type="entry name" value="DED"/>
    <property type="match status" value="2"/>
</dbReference>
<dbReference type="SUPFAM" id="SSF47986">
    <property type="entry name" value="DEATH domain"/>
    <property type="match status" value="2"/>
</dbReference>
<dbReference type="PROSITE" id="PS50208">
    <property type="entry name" value="CASPASE_P20"/>
    <property type="match status" value="1"/>
</dbReference>
<dbReference type="GO" id="GO:0032991">
    <property type="term" value="C:protein-containing complex"/>
    <property type="evidence" value="ECO:0007669"/>
    <property type="project" value="UniProtKB-ARBA"/>
</dbReference>
<protein>
    <recommendedName>
        <fullName evidence="15">Caspase-8</fullName>
        <ecNumber evidence="14">3.4.22.61</ecNumber>
    </recommendedName>
</protein>
<evidence type="ECO:0000256" key="14">
    <source>
        <dbReference type="ARBA" id="ARBA00066479"/>
    </source>
</evidence>
<organism evidence="20">
    <name type="scientific">Monodelphis domestica</name>
    <name type="common">Gray short-tailed opossum</name>
    <dbReference type="NCBI Taxonomy" id="13616"/>
    <lineage>
        <taxon>Eukaryota</taxon>
        <taxon>Metazoa</taxon>
        <taxon>Chordata</taxon>
        <taxon>Craniata</taxon>
        <taxon>Vertebrata</taxon>
        <taxon>Euteleostomi</taxon>
        <taxon>Mammalia</taxon>
        <taxon>Metatheria</taxon>
        <taxon>Didelphimorphia</taxon>
        <taxon>Didelphidae</taxon>
        <taxon>Monodelphis</taxon>
    </lineage>
</organism>
<gene>
    <name evidence="20" type="primary">CASP18</name>
</gene>
<keyword evidence="10" id="KW-0788">Thiol protease</keyword>
<dbReference type="PANTHER" id="PTHR48169:SF7">
    <property type="entry name" value="CASPASE 10"/>
    <property type="match status" value="1"/>
</dbReference>
<dbReference type="GO" id="GO:0004197">
    <property type="term" value="F:cysteine-type endopeptidase activity"/>
    <property type="evidence" value="ECO:0007669"/>
    <property type="project" value="InterPro"/>
</dbReference>
<dbReference type="FunFam" id="1.10.533.10:FF:000016">
    <property type="entry name" value="CASP8 and FADD-like apoptosis regulator"/>
    <property type="match status" value="1"/>
</dbReference>
<dbReference type="InterPro" id="IPR001309">
    <property type="entry name" value="Pept_C14_p20"/>
</dbReference>
<dbReference type="PANTHER" id="PTHR48169">
    <property type="entry name" value="DED DOMAIN-CONTAINING PROTEIN"/>
    <property type="match status" value="1"/>
</dbReference>
<dbReference type="SMART" id="SM00031">
    <property type="entry name" value="DED"/>
    <property type="match status" value="2"/>
</dbReference>
<dbReference type="AlphaFoldDB" id="A9YDV7"/>
<evidence type="ECO:0000256" key="12">
    <source>
        <dbReference type="ARBA" id="ARBA00023242"/>
    </source>
</evidence>
<dbReference type="CDD" id="cd08334">
    <property type="entry name" value="DED_Caspase_8_10_r2"/>
    <property type="match status" value="1"/>
</dbReference>
<dbReference type="PROSITE" id="PS50168">
    <property type="entry name" value="DED"/>
    <property type="match status" value="2"/>
</dbReference>
<evidence type="ECO:0000313" key="20">
    <source>
        <dbReference type="EMBL" id="ABX89986.1"/>
    </source>
</evidence>
<evidence type="ECO:0000256" key="4">
    <source>
        <dbReference type="ARBA" id="ARBA00022490"/>
    </source>
</evidence>
<feature type="domain" description="DED" evidence="17">
    <location>
        <begin position="1"/>
        <end position="76"/>
    </location>
</feature>
<reference evidence="20" key="1">
    <citation type="journal article" date="2008" name="Mol. Biol. Evol.">
        <title>Identification of novel mammalian caspases reveals an important role of gene loss in shaping the human caspase repertoire.</title>
        <authorList>
            <person name="Eckhart L."/>
            <person name="Ballaun C."/>
            <person name="Hermann M."/>
            <person name="VandeBerg J.L."/>
            <person name="Sipos W."/>
            <person name="Uthman A."/>
            <person name="Fischer H."/>
            <person name="Tschachler E."/>
        </authorList>
    </citation>
    <scope>NUCLEOTIDE SEQUENCE</scope>
    <source>
        <tissue evidence="20">Liver</tissue>
    </source>
</reference>